<feature type="binding site" evidence="12">
    <location>
        <position position="691"/>
    </location>
    <ligand>
        <name>[4Fe-4S] cluster</name>
        <dbReference type="ChEBI" id="CHEBI:49883"/>
        <label>1</label>
    </ligand>
</feature>
<dbReference type="PANTHER" id="PTHR32154:SF0">
    <property type="entry name" value="PYRUVATE-FLAVODOXIN OXIDOREDUCTASE-RELATED"/>
    <property type="match status" value="1"/>
</dbReference>
<dbReference type="Gene3D" id="3.40.50.920">
    <property type="match status" value="1"/>
</dbReference>
<feature type="binding site" evidence="10">
    <location>
        <position position="114"/>
    </location>
    <ligand>
        <name>pyruvate</name>
        <dbReference type="ChEBI" id="CHEBI:15361"/>
    </ligand>
</feature>
<dbReference type="GO" id="GO:0051539">
    <property type="term" value="F:4 iron, 4 sulfur cluster binding"/>
    <property type="evidence" value="ECO:0007669"/>
    <property type="project" value="UniProtKB-KW"/>
</dbReference>
<evidence type="ECO:0000256" key="9">
    <source>
        <dbReference type="PIRNR" id="PIRNR000159"/>
    </source>
</evidence>
<evidence type="ECO:0000256" key="12">
    <source>
        <dbReference type="PIRSR" id="PIRSR000159-50"/>
    </source>
</evidence>
<feature type="binding site" evidence="12">
    <location>
        <position position="753"/>
    </location>
    <ligand>
        <name>[4Fe-4S] cluster</name>
        <dbReference type="ChEBI" id="CHEBI:49883"/>
        <label>2</label>
    </ligand>
</feature>
<dbReference type="SUPFAM" id="SSF52922">
    <property type="entry name" value="TK C-terminal domain-like"/>
    <property type="match status" value="1"/>
</dbReference>
<protein>
    <recommendedName>
        <fullName evidence="9">Pyruvate:ferredoxin oxidoreductase</fullName>
        <ecNumber evidence="9">1.2.7.1</ecNumber>
    </recommendedName>
    <alternativeName>
        <fullName evidence="9">Pyruvate synthase</fullName>
    </alternativeName>
</protein>
<evidence type="ECO:0000313" key="14">
    <source>
        <dbReference type="EMBL" id="QEK13409.1"/>
    </source>
</evidence>
<comment type="cofactor">
    <cofactor evidence="12">
        <name>[4Fe-4S] cluster</name>
        <dbReference type="ChEBI" id="CHEBI:49883"/>
    </cofactor>
    <text evidence="12">Binds 3 [4Fe-4S] clusters per subunit.</text>
</comment>
<dbReference type="InterPro" id="IPR019456">
    <property type="entry name" value="Pyrv-flavodox_OxRtase_EKR"/>
</dbReference>
<dbReference type="GO" id="GO:0006979">
    <property type="term" value="P:response to oxidative stress"/>
    <property type="evidence" value="ECO:0007669"/>
    <property type="project" value="TreeGrafter"/>
</dbReference>
<sequence>MAKQMKTMDGNTAAAYVSYAFTDVAAIYPITPSSNMAEFVDDWAAHGKKNIFGQEVQVTELQSEAGAAGAVHGSLAAGALTTTFTASQGLLLMIPNMYKIAGELLPGVFHVSARAVASHALSIFGDHSDVMATRQTGFALLASGSVQEVMDLGGVAHLAAIKGKVPFLHFFDGFRTSHEIQKIEVIDYEDFAKLVDRDAIKAFRDNALNPEHPVTRGTAQNPDIFFQAREACNRYYEQIPDIVNDYMQEISKITGRSYKPFDYVGAPDAERVIIAMGSATEAIEETVDYLVARGEKVGLIKVRLYRPFSSKYFFDVLPSTVKKIAVLDRTKEPGALGEPLYLDVCTLFYEKENAPIIVGGRYGLGSKDTTPSQIKAVFDNLALDTPKNGFTVGIVDDVTNTSLEIKEEISTVPEGTITCKFWGLGSDGTVGANKNAIKIIGDNTDMYAQGYFAYDSKKSGGVTISHLRFGKKPIKSTYLISKADFVSCSTPAYVNQYDLLEGLKPGGTFLLNCRWAPEDLEEKLPAAMKKYIAENNIDFYIINATDIAAEIGLGNRTNMIMQSAFFKLAKVIPLDDAVKYLKDAIVKSYGKKGEKVVSMNHEAVDQGINALVKIDVPASWANAEVAEEAAVTTDEPEFIKNVLRPMNAQKGDKLPVSTFVGREDGTFPHGTAAYEKRGIAVNVPEWIKDNCIQCNQCSFVCPHAAIRPILVNEEEKKNAPETFETLKAMGKGLEGYEYRMQVSALDCTGCGNCADICPSKQKALVMKPIETQTEKEVPNWDYAMTVSPKQNPMKKETVKGSQFEQPLLEFSGACAGCGETPYAKVITQLFGDRMMIANATGCSSIWGASAPATPYCKNHEGKGPAWANSLFEDNAEYGYGMALGVKQMRNKLADLMKELLSLDLSEETKAPFAEWLEGINDAEVSKAATAKILKVLEAKDTLDSKAKEILEQIEEKKDFLIKKSVWIIGGDGWANDIGYGGLDHVLASGEDVNILVFDTEVYSNTGGQSSKATPTAAVAKFAASGKKVKKKDLGMIATTYGYVYVAQVGMGADKNQFMKAITEAEKYNGPSLIIAYAPCINHGIKEGMGRAQANIKQAVDAGYWHLYRYNPMLKEEGKNPFILDSKEPTASFREFLEGQVRYTSLKQQFPEIAEELFEKAEREAKERYETYKKMAQ</sequence>
<dbReference type="Pfam" id="PF17147">
    <property type="entry name" value="PFOR_II"/>
    <property type="match status" value="1"/>
</dbReference>
<evidence type="ECO:0000256" key="11">
    <source>
        <dbReference type="PIRSR" id="PIRSR000159-2"/>
    </source>
</evidence>
<dbReference type="NCBIfam" id="TIGR02176">
    <property type="entry name" value="pyruv_ox_red"/>
    <property type="match status" value="1"/>
</dbReference>
<dbReference type="Pfam" id="PF02775">
    <property type="entry name" value="TPP_enzyme_C"/>
    <property type="match status" value="1"/>
</dbReference>
<keyword evidence="15" id="KW-1185">Reference proteome</keyword>
<feature type="binding site" evidence="12">
    <location>
        <position position="697"/>
    </location>
    <ligand>
        <name>[4Fe-4S] cluster</name>
        <dbReference type="ChEBI" id="CHEBI:49883"/>
        <label>1</label>
    </ligand>
</feature>
<evidence type="ECO:0000313" key="15">
    <source>
        <dbReference type="Proteomes" id="UP000324646"/>
    </source>
</evidence>
<dbReference type="EMBL" id="CP042243">
    <property type="protein sequence ID" value="QEK13409.1"/>
    <property type="molecule type" value="Genomic_DNA"/>
</dbReference>
<dbReference type="Proteomes" id="UP000324646">
    <property type="component" value="Chromosome"/>
</dbReference>
<dbReference type="Gene3D" id="3.40.920.10">
    <property type="entry name" value="Pyruvate-ferredoxin oxidoreductase, PFOR, domain III"/>
    <property type="match status" value="1"/>
</dbReference>
<feature type="domain" description="4Fe-4S ferredoxin-type" evidence="13">
    <location>
        <begin position="738"/>
        <end position="769"/>
    </location>
</feature>
<dbReference type="SMART" id="SM00890">
    <property type="entry name" value="EKR"/>
    <property type="match status" value="1"/>
</dbReference>
<dbReference type="EC" id="1.2.7.1" evidence="9"/>
<feature type="binding site" evidence="12">
    <location>
        <position position="757"/>
    </location>
    <ligand>
        <name>[4Fe-4S] cluster</name>
        <dbReference type="ChEBI" id="CHEBI:49883"/>
        <label>1</label>
    </ligand>
</feature>
<dbReference type="RefSeq" id="WP_148810581.1">
    <property type="nucleotide sequence ID" value="NZ_CP042243.1"/>
</dbReference>
<dbReference type="CDD" id="cd07034">
    <property type="entry name" value="TPP_PYR_PFOR_IOR-alpha_like"/>
    <property type="match status" value="1"/>
</dbReference>
<dbReference type="SUPFAM" id="SSF52518">
    <property type="entry name" value="Thiamin diphosphate-binding fold (THDP-binding)"/>
    <property type="match status" value="2"/>
</dbReference>
<dbReference type="PROSITE" id="PS51379">
    <property type="entry name" value="4FE4S_FER_2"/>
    <property type="match status" value="2"/>
</dbReference>
<dbReference type="InterPro" id="IPR037112">
    <property type="entry name" value="Pyrv-flavodox_OxR_EKR_sf"/>
</dbReference>
<dbReference type="FunFam" id="3.40.50.970:FF:000041">
    <property type="entry name" value="Pyruvate:ferredoxin (Flavodoxin) oxidoreductase"/>
    <property type="match status" value="1"/>
</dbReference>
<dbReference type="CDD" id="cd03377">
    <property type="entry name" value="TPP_PFOR_PNO"/>
    <property type="match status" value="1"/>
</dbReference>
<proteinExistence type="inferred from homology"/>
<dbReference type="InterPro" id="IPR017896">
    <property type="entry name" value="4Fe4S_Fe-S-bd"/>
</dbReference>
<dbReference type="InterPro" id="IPR019752">
    <property type="entry name" value="Pyrv/ketoisovalerate_OxRed_cat"/>
</dbReference>
<keyword evidence="4 12" id="KW-0479">Metal-binding</keyword>
<dbReference type="FunFam" id="3.40.50.920:FF:000007">
    <property type="entry name" value="Pyruvate:ferredoxin (Flavodoxin) oxidoreductase"/>
    <property type="match status" value="1"/>
</dbReference>
<feature type="binding site" evidence="10">
    <location>
        <position position="31"/>
    </location>
    <ligand>
        <name>pyruvate</name>
        <dbReference type="ChEBI" id="CHEBI:15361"/>
    </ligand>
</feature>
<dbReference type="InterPro" id="IPR033412">
    <property type="entry name" value="PFOR_II"/>
</dbReference>
<dbReference type="InterPro" id="IPR009014">
    <property type="entry name" value="Transketo_C/PFOR_II"/>
</dbReference>
<feature type="site" description="Important for catalytic activity" evidence="11">
    <location>
        <position position="64"/>
    </location>
</feature>
<feature type="binding site" evidence="10">
    <location>
        <position position="64"/>
    </location>
    <ligand>
        <name>thiamine diphosphate</name>
        <dbReference type="ChEBI" id="CHEBI:58937"/>
    </ligand>
</feature>
<evidence type="ECO:0000256" key="4">
    <source>
        <dbReference type="ARBA" id="ARBA00022723"/>
    </source>
</evidence>
<dbReference type="Pfam" id="PF01855">
    <property type="entry name" value="POR_N"/>
    <property type="match status" value="1"/>
</dbReference>
<feature type="domain" description="4Fe-4S ferredoxin-type" evidence="13">
    <location>
        <begin position="682"/>
        <end position="711"/>
    </location>
</feature>
<feature type="site" description="Important for catalytic activity" evidence="11">
    <location>
        <position position="114"/>
    </location>
</feature>
<dbReference type="Gene3D" id="4.10.780.10">
    <property type="entry name" value="Pyruvate-flavodoxin oxidoreductase, EKR domain"/>
    <property type="match status" value="1"/>
</dbReference>
<dbReference type="FunFam" id="3.40.920.10:FF:000001">
    <property type="entry name" value="Pyruvate:ferredoxin (Flavodoxin) oxidoreductase"/>
    <property type="match status" value="1"/>
</dbReference>
<keyword evidence="14" id="KW-0670">Pyruvate</keyword>
<dbReference type="Pfam" id="PF10371">
    <property type="entry name" value="EKR"/>
    <property type="match status" value="1"/>
</dbReference>
<comment type="similarity">
    <text evidence="1 9">Belongs to the pyruvate:ferredoxin/flavodoxin oxidoreductase family.</text>
</comment>
<dbReference type="GO" id="GO:0019164">
    <property type="term" value="F:pyruvate synthase activity"/>
    <property type="evidence" value="ECO:0007669"/>
    <property type="project" value="UniProtKB-EC"/>
</dbReference>
<keyword evidence="5 9" id="KW-0249">Electron transport</keyword>
<evidence type="ECO:0000256" key="7">
    <source>
        <dbReference type="ARBA" id="ARBA00023004"/>
    </source>
</evidence>
<dbReference type="PIRSF" id="PIRSF000159">
    <property type="entry name" value="NifJ"/>
    <property type="match status" value="1"/>
</dbReference>
<dbReference type="KEGG" id="crs:FQB35_14655"/>
<feature type="binding site" evidence="12">
    <location>
        <position position="747"/>
    </location>
    <ligand>
        <name>[4Fe-4S] cluster</name>
        <dbReference type="ChEBI" id="CHEBI:49883"/>
        <label>2</label>
    </ligand>
</feature>
<dbReference type="InterPro" id="IPR002869">
    <property type="entry name" value="Pyrv_flavodox_OxRed_cen"/>
</dbReference>
<dbReference type="PANTHER" id="PTHR32154">
    <property type="entry name" value="PYRUVATE-FLAVODOXIN OXIDOREDUCTASE-RELATED"/>
    <property type="match status" value="1"/>
</dbReference>
<feature type="binding site" evidence="12">
    <location>
        <position position="814"/>
    </location>
    <ligand>
        <name>[4Fe-4S] cluster</name>
        <dbReference type="ChEBI" id="CHEBI:49883"/>
        <label>3</label>
    </ligand>
</feature>
<dbReference type="Gene3D" id="3.30.70.20">
    <property type="match status" value="1"/>
</dbReference>
<feature type="site" description="Important for catalytic activity" evidence="11">
    <location>
        <position position="1004"/>
    </location>
</feature>
<keyword evidence="8 12" id="KW-0411">Iron-sulfur</keyword>
<feature type="binding site" evidence="12">
    <location>
        <position position="750"/>
    </location>
    <ligand>
        <name>[4Fe-4S] cluster</name>
        <dbReference type="ChEBI" id="CHEBI:49883"/>
        <label>2</label>
    </ligand>
</feature>
<feature type="site" description="Important for catalytic activity" evidence="11">
    <location>
        <position position="31"/>
    </location>
</feature>
<feature type="binding site" evidence="12">
    <location>
        <position position="842"/>
    </location>
    <ligand>
        <name>[4Fe-4S] cluster</name>
        <dbReference type="ChEBI" id="CHEBI:49883"/>
        <label>3</label>
    </ligand>
</feature>
<feature type="binding site" evidence="10">
    <location>
        <position position="819"/>
    </location>
    <ligand>
        <name>thiamine diphosphate</name>
        <dbReference type="ChEBI" id="CHEBI:58937"/>
    </ligand>
</feature>
<keyword evidence="6 9" id="KW-0560">Oxidoreductase</keyword>
<feature type="binding site" evidence="12">
    <location>
        <position position="694"/>
    </location>
    <ligand>
        <name>[4Fe-4S] cluster</name>
        <dbReference type="ChEBI" id="CHEBI:49883"/>
        <label>1</label>
    </ligand>
</feature>
<dbReference type="SUPFAM" id="SSF54862">
    <property type="entry name" value="4Fe-4S ferredoxins"/>
    <property type="match status" value="1"/>
</dbReference>
<dbReference type="GO" id="GO:0030976">
    <property type="term" value="F:thiamine pyrophosphate binding"/>
    <property type="evidence" value="ECO:0007669"/>
    <property type="project" value="InterPro"/>
</dbReference>
<dbReference type="Pfam" id="PF01558">
    <property type="entry name" value="POR"/>
    <property type="match status" value="1"/>
</dbReference>
<dbReference type="SUPFAM" id="SSF53323">
    <property type="entry name" value="Pyruvate-ferredoxin oxidoreductase, PFOR, domain III"/>
    <property type="match status" value="1"/>
</dbReference>
<dbReference type="InterPro" id="IPR002880">
    <property type="entry name" value="Pyrv_Fd/Flavodoxin_OxRdtase_N"/>
</dbReference>
<dbReference type="FunFam" id="3.40.50.970:FF:000012">
    <property type="entry name" value="Pyruvate:ferredoxin (Flavodoxin) oxidoreductase"/>
    <property type="match status" value="1"/>
</dbReference>
<keyword evidence="2 9" id="KW-0813">Transport</keyword>
<evidence type="ECO:0000259" key="13">
    <source>
        <dbReference type="PROSITE" id="PS51379"/>
    </source>
</evidence>
<evidence type="ECO:0000256" key="1">
    <source>
        <dbReference type="ARBA" id="ARBA00009032"/>
    </source>
</evidence>
<dbReference type="InterPro" id="IPR029061">
    <property type="entry name" value="THDP-binding"/>
</dbReference>
<dbReference type="GO" id="GO:0022900">
    <property type="term" value="P:electron transport chain"/>
    <property type="evidence" value="ECO:0007669"/>
    <property type="project" value="InterPro"/>
</dbReference>
<evidence type="ECO:0000256" key="3">
    <source>
        <dbReference type="ARBA" id="ARBA00022485"/>
    </source>
</evidence>
<evidence type="ECO:0000256" key="6">
    <source>
        <dbReference type="ARBA" id="ARBA00023002"/>
    </source>
</evidence>
<evidence type="ECO:0000256" key="5">
    <source>
        <dbReference type="ARBA" id="ARBA00022982"/>
    </source>
</evidence>
<dbReference type="InterPro" id="IPR011766">
    <property type="entry name" value="TPP_enzyme_TPP-bd"/>
</dbReference>
<name>A0A5C0SKD9_CRATE</name>
<dbReference type="FunFam" id="3.30.70.20:FF:000022">
    <property type="entry name" value="Pyruvate:ferredoxin (Flavodoxin) oxidoreductase"/>
    <property type="match status" value="1"/>
</dbReference>
<feature type="binding site" evidence="12">
    <location>
        <position position="817"/>
    </location>
    <ligand>
        <name>[4Fe-4S] cluster</name>
        <dbReference type="ChEBI" id="CHEBI:49883"/>
        <label>3</label>
    </ligand>
</feature>
<reference evidence="14 15" key="1">
    <citation type="submission" date="2019-07" db="EMBL/GenBank/DDBJ databases">
        <title>Complete genome of Crassaminicella thermophila SY095.</title>
        <authorList>
            <person name="Li X."/>
        </authorList>
    </citation>
    <scope>NUCLEOTIDE SEQUENCE [LARGE SCALE GENOMIC DNA]</scope>
    <source>
        <strain evidence="14 15">SY095</strain>
    </source>
</reference>
<evidence type="ECO:0000256" key="10">
    <source>
        <dbReference type="PIRSR" id="PIRSR000159-1"/>
    </source>
</evidence>
<dbReference type="InterPro" id="IPR011895">
    <property type="entry name" value="Pyrv_flavodox_OxRed"/>
</dbReference>
<keyword evidence="3 12" id="KW-0004">4Fe-4S</keyword>
<feature type="binding site" evidence="10">
    <location>
        <begin position="999"/>
        <end position="1004"/>
    </location>
    <ligand>
        <name>thiamine diphosphate</name>
        <dbReference type="ChEBI" id="CHEBI:58937"/>
    </ligand>
</feature>
<evidence type="ECO:0000256" key="8">
    <source>
        <dbReference type="ARBA" id="ARBA00023014"/>
    </source>
</evidence>
<keyword evidence="7 12" id="KW-0408">Iron</keyword>
<dbReference type="PROSITE" id="PS00198">
    <property type="entry name" value="4FE4S_FER_1"/>
    <property type="match status" value="1"/>
</dbReference>
<dbReference type="Gene3D" id="3.40.50.970">
    <property type="match status" value="2"/>
</dbReference>
<feature type="binding site" evidence="12">
    <location>
        <position position="701"/>
    </location>
    <ligand>
        <name>[4Fe-4S] cluster</name>
        <dbReference type="ChEBI" id="CHEBI:49883"/>
        <label>2</label>
    </ligand>
</feature>
<dbReference type="InterPro" id="IPR050722">
    <property type="entry name" value="Pyruvate:ferred/Flavod_OxRd"/>
</dbReference>
<comment type="catalytic activity">
    <reaction evidence="9">
        <text>2 oxidized [2Fe-2S]-[ferredoxin] + pyruvate + CoA = 2 reduced [2Fe-2S]-[ferredoxin] + acetyl-CoA + CO2 + H(+)</text>
        <dbReference type="Rhea" id="RHEA:12765"/>
        <dbReference type="Rhea" id="RHEA-COMP:10000"/>
        <dbReference type="Rhea" id="RHEA-COMP:10001"/>
        <dbReference type="ChEBI" id="CHEBI:15361"/>
        <dbReference type="ChEBI" id="CHEBI:15378"/>
        <dbReference type="ChEBI" id="CHEBI:16526"/>
        <dbReference type="ChEBI" id="CHEBI:33737"/>
        <dbReference type="ChEBI" id="CHEBI:33738"/>
        <dbReference type="ChEBI" id="CHEBI:57287"/>
        <dbReference type="ChEBI" id="CHEBI:57288"/>
        <dbReference type="EC" id="1.2.7.1"/>
    </reaction>
</comment>
<dbReference type="InterPro" id="IPR017900">
    <property type="entry name" value="4Fe4S_Fe_S_CS"/>
</dbReference>
<feature type="binding site" evidence="10">
    <location>
        <position position="842"/>
    </location>
    <ligand>
        <name>thiamine diphosphate</name>
        <dbReference type="ChEBI" id="CHEBI:58937"/>
    </ligand>
</feature>
<dbReference type="GO" id="GO:0005506">
    <property type="term" value="F:iron ion binding"/>
    <property type="evidence" value="ECO:0007669"/>
    <property type="project" value="InterPro"/>
</dbReference>
<feature type="binding site" evidence="10">
    <location>
        <begin position="970"/>
        <end position="973"/>
    </location>
    <ligand>
        <name>thiamine diphosphate</name>
        <dbReference type="ChEBI" id="CHEBI:58937"/>
    </ligand>
</feature>
<gene>
    <name evidence="14" type="primary">nifJ</name>
    <name evidence="14" type="ORF">FQB35_14655</name>
</gene>
<organism evidence="14 15">
    <name type="scientific">Crassaminicella thermophila</name>
    <dbReference type="NCBI Taxonomy" id="2599308"/>
    <lineage>
        <taxon>Bacteria</taxon>
        <taxon>Bacillati</taxon>
        <taxon>Bacillota</taxon>
        <taxon>Clostridia</taxon>
        <taxon>Eubacteriales</taxon>
        <taxon>Clostridiaceae</taxon>
        <taxon>Crassaminicella</taxon>
    </lineage>
</organism>
<accession>A0A5C0SKD9</accession>
<dbReference type="Pfam" id="PF12838">
    <property type="entry name" value="Fer4_7"/>
    <property type="match status" value="1"/>
</dbReference>
<evidence type="ECO:0000256" key="2">
    <source>
        <dbReference type="ARBA" id="ARBA00022448"/>
    </source>
</evidence>
<dbReference type="AlphaFoldDB" id="A0A5C0SKD9"/>
<dbReference type="OrthoDB" id="9794954at2"/>
<feature type="binding site" evidence="12">
    <location>
        <position position="1079"/>
    </location>
    <ligand>
        <name>[4Fe-4S] cluster</name>
        <dbReference type="ChEBI" id="CHEBI:49883"/>
        <label>3</label>
    </ligand>
</feature>